<dbReference type="InterPro" id="IPR022243">
    <property type="entry name" value="DUF3768"/>
</dbReference>
<dbReference type="EMBL" id="JAOWLB010000034">
    <property type="protein sequence ID" value="MCV2891272.1"/>
    <property type="molecule type" value="Genomic_DNA"/>
</dbReference>
<organism evidence="1 2">
    <name type="scientific">Ruegeria aquimaris</name>
    <dbReference type="NCBI Taxonomy" id="2984333"/>
    <lineage>
        <taxon>Bacteria</taxon>
        <taxon>Pseudomonadati</taxon>
        <taxon>Pseudomonadota</taxon>
        <taxon>Alphaproteobacteria</taxon>
        <taxon>Rhodobacterales</taxon>
        <taxon>Roseobacteraceae</taxon>
        <taxon>Ruegeria</taxon>
    </lineage>
</organism>
<dbReference type="Pfam" id="PF12599">
    <property type="entry name" value="DUF3768"/>
    <property type="match status" value="1"/>
</dbReference>
<evidence type="ECO:0000313" key="2">
    <source>
        <dbReference type="Proteomes" id="UP001320899"/>
    </source>
</evidence>
<name>A0ABT3ARS4_9RHOB</name>
<proteinExistence type="predicted"/>
<keyword evidence="2" id="KW-1185">Reference proteome</keyword>
<comment type="caution">
    <text evidence="1">The sequence shown here is derived from an EMBL/GenBank/DDBJ whole genome shotgun (WGS) entry which is preliminary data.</text>
</comment>
<reference evidence="1 2" key="1">
    <citation type="submission" date="2022-10" db="EMBL/GenBank/DDBJ databases">
        <title>Ruegeria sp. nov., isolated from ocean surface sediments.</title>
        <authorList>
            <person name="He W."/>
            <person name="Xue H.-P."/>
            <person name="Zhang D.-F."/>
        </authorList>
    </citation>
    <scope>NUCLEOTIDE SEQUENCE [LARGE SCALE GENOMIC DNA]</scope>
    <source>
        <strain evidence="1 2">XHP0148</strain>
    </source>
</reference>
<gene>
    <name evidence="1" type="ORF">OE747_23380</name>
</gene>
<evidence type="ECO:0000313" key="1">
    <source>
        <dbReference type="EMBL" id="MCV2891272.1"/>
    </source>
</evidence>
<accession>A0ABT3ARS4</accession>
<sequence>MTETPDRLPETDDQLDPDTLAIRTFNDQLRTSFSGGRVMMTQGVNALADATIAKVLRAVREFDDFSEDNDPYGTHEFGMLEIDGERVMFKIDAYDQNLEYGSPNPADPSVTTGVLTILLASEY</sequence>
<dbReference type="Proteomes" id="UP001320899">
    <property type="component" value="Unassembled WGS sequence"/>
</dbReference>
<dbReference type="RefSeq" id="WP_263830874.1">
    <property type="nucleotide sequence ID" value="NZ_JAOWLB010000034.1"/>
</dbReference>
<protein>
    <submittedName>
        <fullName evidence="1">DUF3768 domain-containing protein</fullName>
    </submittedName>
</protein>